<keyword evidence="3" id="KW-1185">Reference proteome</keyword>
<evidence type="ECO:0000313" key="3">
    <source>
        <dbReference type="Proteomes" id="UP000298652"/>
    </source>
</evidence>
<dbReference type="Proteomes" id="UP000298652">
    <property type="component" value="Chromosome 2"/>
</dbReference>
<proteinExistence type="predicted"/>
<evidence type="ECO:0000256" key="1">
    <source>
        <dbReference type="SAM" id="MobiDB-lite"/>
    </source>
</evidence>
<feature type="region of interest" description="Disordered" evidence="1">
    <location>
        <begin position="1"/>
        <end position="20"/>
    </location>
</feature>
<evidence type="ECO:0000313" key="2">
    <source>
        <dbReference type="EMBL" id="TKW35528.1"/>
    </source>
</evidence>
<sequence length="117" mass="12389">MQAPRPTAPVQQGQVRRGGGMLQQRMVVVSGQHPQWPGGDHMPQWTDGDTNLQRCSVDNLNLPGGPPMAALADDDFNSVSSDPSAAFEQAAKATHLGMSQAIEVGPAAPSARPNHKR</sequence>
<name>A0A4U6VZM2_SETVI</name>
<dbReference type="Gramene" id="TKW35528">
    <property type="protein sequence ID" value="TKW35528"/>
    <property type="gene ID" value="SEVIR_2G379101v2"/>
</dbReference>
<reference evidence="2" key="1">
    <citation type="submission" date="2019-03" db="EMBL/GenBank/DDBJ databases">
        <title>WGS assembly of Setaria viridis.</title>
        <authorList>
            <person name="Huang P."/>
            <person name="Jenkins J."/>
            <person name="Grimwood J."/>
            <person name="Barry K."/>
            <person name="Healey A."/>
            <person name="Mamidi S."/>
            <person name="Sreedasyam A."/>
            <person name="Shu S."/>
            <person name="Feldman M."/>
            <person name="Wu J."/>
            <person name="Yu Y."/>
            <person name="Chen C."/>
            <person name="Johnson J."/>
            <person name="Rokhsar D."/>
            <person name="Baxter I."/>
            <person name="Schmutz J."/>
            <person name="Brutnell T."/>
            <person name="Kellogg E."/>
        </authorList>
    </citation>
    <scope>NUCLEOTIDE SEQUENCE [LARGE SCALE GENOMIC DNA]</scope>
</reference>
<gene>
    <name evidence="2" type="ORF">SEVIR_2G379101v2</name>
</gene>
<dbReference type="AlphaFoldDB" id="A0A4U6VZM2"/>
<organism evidence="2 3">
    <name type="scientific">Setaria viridis</name>
    <name type="common">Green bristlegrass</name>
    <name type="synonym">Setaria italica subsp. viridis</name>
    <dbReference type="NCBI Taxonomy" id="4556"/>
    <lineage>
        <taxon>Eukaryota</taxon>
        <taxon>Viridiplantae</taxon>
        <taxon>Streptophyta</taxon>
        <taxon>Embryophyta</taxon>
        <taxon>Tracheophyta</taxon>
        <taxon>Spermatophyta</taxon>
        <taxon>Magnoliopsida</taxon>
        <taxon>Liliopsida</taxon>
        <taxon>Poales</taxon>
        <taxon>Poaceae</taxon>
        <taxon>PACMAD clade</taxon>
        <taxon>Panicoideae</taxon>
        <taxon>Panicodae</taxon>
        <taxon>Paniceae</taxon>
        <taxon>Cenchrinae</taxon>
        <taxon>Setaria</taxon>
    </lineage>
</organism>
<protein>
    <submittedName>
        <fullName evidence="2">Uncharacterized protein</fullName>
    </submittedName>
</protein>
<dbReference type="EMBL" id="CM016553">
    <property type="protein sequence ID" value="TKW35528.1"/>
    <property type="molecule type" value="Genomic_DNA"/>
</dbReference>
<accession>A0A4U6VZM2</accession>